<proteinExistence type="predicted"/>
<evidence type="ECO:0000313" key="1">
    <source>
        <dbReference type="EMBL" id="KAI8548960.1"/>
    </source>
</evidence>
<accession>A0ACC0N6Q9</accession>
<reference evidence="1" key="1">
    <citation type="submission" date="2022-02" db="EMBL/GenBank/DDBJ databases">
        <title>Plant Genome Project.</title>
        <authorList>
            <person name="Zhang R.-G."/>
        </authorList>
    </citation>
    <scope>NUCLEOTIDE SEQUENCE</scope>
    <source>
        <strain evidence="1">AT1</strain>
    </source>
</reference>
<protein>
    <submittedName>
        <fullName evidence="1">Uncharacterized protein</fullName>
    </submittedName>
</protein>
<name>A0ACC0N6Q9_RHOML</name>
<comment type="caution">
    <text evidence="1">The sequence shown here is derived from an EMBL/GenBank/DDBJ whole genome shotgun (WGS) entry which is preliminary data.</text>
</comment>
<dbReference type="Proteomes" id="UP001062846">
    <property type="component" value="Chromosome 7"/>
</dbReference>
<keyword evidence="2" id="KW-1185">Reference proteome</keyword>
<sequence length="92" mass="10298">MVSFEYFANEAKQKKEKKMSSSSSSSKKKIILKSSDGETFEVDEAVAIQSEVIRQRIENDCADGVFPLAQRHERCSVQGDRALREARRVGGS</sequence>
<dbReference type="EMBL" id="CM046394">
    <property type="protein sequence ID" value="KAI8548960.1"/>
    <property type="molecule type" value="Genomic_DNA"/>
</dbReference>
<organism evidence="1 2">
    <name type="scientific">Rhododendron molle</name>
    <name type="common">Chinese azalea</name>
    <name type="synonym">Azalea mollis</name>
    <dbReference type="NCBI Taxonomy" id="49168"/>
    <lineage>
        <taxon>Eukaryota</taxon>
        <taxon>Viridiplantae</taxon>
        <taxon>Streptophyta</taxon>
        <taxon>Embryophyta</taxon>
        <taxon>Tracheophyta</taxon>
        <taxon>Spermatophyta</taxon>
        <taxon>Magnoliopsida</taxon>
        <taxon>eudicotyledons</taxon>
        <taxon>Gunneridae</taxon>
        <taxon>Pentapetalae</taxon>
        <taxon>asterids</taxon>
        <taxon>Ericales</taxon>
        <taxon>Ericaceae</taxon>
        <taxon>Ericoideae</taxon>
        <taxon>Rhodoreae</taxon>
        <taxon>Rhododendron</taxon>
    </lineage>
</organism>
<evidence type="ECO:0000313" key="2">
    <source>
        <dbReference type="Proteomes" id="UP001062846"/>
    </source>
</evidence>
<gene>
    <name evidence="1" type="ORF">RHMOL_Rhmol07G0314100</name>
</gene>